<dbReference type="Pfam" id="PF13712">
    <property type="entry name" value="Glyco_tranf_2_5"/>
    <property type="match status" value="1"/>
</dbReference>
<keyword evidence="3" id="KW-0328">Glycosyltransferase</keyword>
<comment type="caution">
    <text evidence="3">The sequence shown here is derived from an EMBL/GenBank/DDBJ whole genome shotgun (WGS) entry which is preliminary data.</text>
</comment>
<proteinExistence type="predicted"/>
<dbReference type="eggNOG" id="COG1216">
    <property type="taxonomic scope" value="Bacteria"/>
</dbReference>
<sequence>MIEGNPVMNDRKIAVIAQCDPSGVSAIRPYIDALDIPNGYEAELIEVRPDGNVAETYQRAMEASDAKYKIYLAPGSILLRLNFFEEMLRVFENPMIGAMGLVGTKQISTTGLLAASPFIKGRLLYTDDRSFRGGDIEGATEEVMAVSGDLIATQYDIPWRRDLFHSNCFYAEAQCVEFRRRGYRSVVPHQDEAWLLSGTKEISYDDVSQEVFLDTYSTDIYPLVSIVIPTFERPHYFRLALESVLAQTYRNLDIFITDNSHNTETAEMMRRDFSDDPRIHYEHHPSYGAPENWTRAHNYDNKDAAYVNWLMDDDLFMPDKIAVMMDCFFANPDLSLVTSYRECIDADGNKLPDIPATSPIAQEITKFSGETIGANILVYLTNFVGEPTTALLKKKFMLDGHDLGFSGKEGKYLISDFPTWLRLLSQGNMVYFPQPLSKFRVHDGNEQRSLTSRIRGTICWAMVIREAIERDIYLHDSDTRRKAIAGWLRMASESLRIATTIPNIWEDMEFQDLLCVFSGMSEALRKDCRIDFDIDTTVTLHMDDDEQ</sequence>
<dbReference type="STRING" id="888060.HMPREF9081_0061"/>
<dbReference type="InterPro" id="IPR059123">
    <property type="entry name" value="StrF_dom"/>
</dbReference>
<dbReference type="PANTHER" id="PTHR22916:SF3">
    <property type="entry name" value="UDP-GLCNAC:BETAGAL BETA-1,3-N-ACETYLGLUCOSAMINYLTRANSFERASE-LIKE PROTEIN 1"/>
    <property type="match status" value="1"/>
</dbReference>
<feature type="domain" description="Streptomycin biosynthesis protein StrF" evidence="2">
    <location>
        <begin position="29"/>
        <end position="215"/>
    </location>
</feature>
<organism evidence="3 4">
    <name type="scientific">Centipeda periodontii DSM 2778</name>
    <dbReference type="NCBI Taxonomy" id="888060"/>
    <lineage>
        <taxon>Bacteria</taxon>
        <taxon>Bacillati</taxon>
        <taxon>Bacillota</taxon>
        <taxon>Negativicutes</taxon>
        <taxon>Selenomonadales</taxon>
        <taxon>Selenomonadaceae</taxon>
        <taxon>Centipeda</taxon>
    </lineage>
</organism>
<dbReference type="AlphaFoldDB" id="F5RIH6"/>
<dbReference type="PANTHER" id="PTHR22916">
    <property type="entry name" value="GLYCOSYLTRANSFERASE"/>
    <property type="match status" value="1"/>
</dbReference>
<protein>
    <submittedName>
        <fullName evidence="3">Glycosyltransferase</fullName>
        <ecNumber evidence="3">2.4.1.-</ecNumber>
    </submittedName>
</protein>
<dbReference type="SUPFAM" id="SSF53448">
    <property type="entry name" value="Nucleotide-diphospho-sugar transferases"/>
    <property type="match status" value="1"/>
</dbReference>
<evidence type="ECO:0000259" key="2">
    <source>
        <dbReference type="Pfam" id="PF13712"/>
    </source>
</evidence>
<dbReference type="HOGENOM" id="CLU_499498_0_0_9"/>
<evidence type="ECO:0000259" key="1">
    <source>
        <dbReference type="Pfam" id="PF00535"/>
    </source>
</evidence>
<dbReference type="InterPro" id="IPR001173">
    <property type="entry name" value="Glyco_trans_2-like"/>
</dbReference>
<gene>
    <name evidence="3" type="ORF">HMPREF9081_0061</name>
</gene>
<dbReference type="Pfam" id="PF00535">
    <property type="entry name" value="Glycos_transf_2"/>
    <property type="match status" value="1"/>
</dbReference>
<reference evidence="3 4" key="1">
    <citation type="submission" date="2011-04" db="EMBL/GenBank/DDBJ databases">
        <authorList>
            <person name="Muzny D."/>
            <person name="Qin X."/>
            <person name="Deng J."/>
            <person name="Jiang H."/>
            <person name="Liu Y."/>
            <person name="Qu J."/>
            <person name="Song X.-Z."/>
            <person name="Zhang L."/>
            <person name="Thornton R."/>
            <person name="Coyle M."/>
            <person name="Francisco L."/>
            <person name="Jackson L."/>
            <person name="Javaid M."/>
            <person name="Korchina V."/>
            <person name="Kovar C."/>
            <person name="Mata R."/>
            <person name="Mathew T."/>
            <person name="Ngo R."/>
            <person name="Nguyen L."/>
            <person name="Nguyen N."/>
            <person name="Okwuonu G."/>
            <person name="Ongeri F."/>
            <person name="Pham C."/>
            <person name="Simmons D."/>
            <person name="Wilczek-Boney K."/>
            <person name="Hale W."/>
            <person name="Jakkamsetti A."/>
            <person name="Pham P."/>
            <person name="Ruth R."/>
            <person name="San Lucas F."/>
            <person name="Warren J."/>
            <person name="Zhang J."/>
            <person name="Zhao Z."/>
            <person name="Zhou C."/>
            <person name="Zhu D."/>
            <person name="Lee S."/>
            <person name="Bess C."/>
            <person name="Blankenburg K."/>
            <person name="Forbes L."/>
            <person name="Fu Q."/>
            <person name="Gubbala S."/>
            <person name="Hirani K."/>
            <person name="Jayaseelan J.C."/>
            <person name="Lara F."/>
            <person name="Munidasa M."/>
            <person name="Palculict T."/>
            <person name="Patil S."/>
            <person name="Pu L.-L."/>
            <person name="Saada N."/>
            <person name="Tang L."/>
            <person name="Weissenberger G."/>
            <person name="Zhu Y."/>
            <person name="Hemphill L."/>
            <person name="Shang Y."/>
            <person name="Youmans B."/>
            <person name="Ayvaz T."/>
            <person name="Ross M."/>
            <person name="Santibanez J."/>
            <person name="Aqrawi P."/>
            <person name="Gross S."/>
            <person name="Joshi V."/>
            <person name="Fowler G."/>
            <person name="Nazareth L."/>
            <person name="Reid J."/>
            <person name="Worley K."/>
            <person name="Petrosino J."/>
            <person name="Highlander S."/>
            <person name="Gibbs R."/>
        </authorList>
    </citation>
    <scope>NUCLEOTIDE SEQUENCE [LARGE SCALE GENOMIC DNA]</scope>
    <source>
        <strain evidence="3 4">DSM 2778</strain>
    </source>
</reference>
<dbReference type="GO" id="GO:0016758">
    <property type="term" value="F:hexosyltransferase activity"/>
    <property type="evidence" value="ECO:0007669"/>
    <property type="project" value="UniProtKB-ARBA"/>
</dbReference>
<accession>F5RIH6</accession>
<dbReference type="EMBL" id="AFHQ01000003">
    <property type="protein sequence ID" value="EGK62585.1"/>
    <property type="molecule type" value="Genomic_DNA"/>
</dbReference>
<evidence type="ECO:0000313" key="4">
    <source>
        <dbReference type="Proteomes" id="UP000004067"/>
    </source>
</evidence>
<dbReference type="EC" id="2.4.1.-" evidence="3"/>
<dbReference type="Gene3D" id="3.90.550.10">
    <property type="entry name" value="Spore Coat Polysaccharide Biosynthesis Protein SpsA, Chain A"/>
    <property type="match status" value="2"/>
</dbReference>
<keyword evidence="4" id="KW-1185">Reference proteome</keyword>
<dbReference type="InterPro" id="IPR029044">
    <property type="entry name" value="Nucleotide-diphossugar_trans"/>
</dbReference>
<dbReference type="eggNOG" id="COG0463">
    <property type="taxonomic scope" value="Bacteria"/>
</dbReference>
<evidence type="ECO:0000313" key="3">
    <source>
        <dbReference type="EMBL" id="EGK62585.1"/>
    </source>
</evidence>
<name>F5RIH6_9FIRM</name>
<dbReference type="Proteomes" id="UP000004067">
    <property type="component" value="Unassembled WGS sequence"/>
</dbReference>
<keyword evidence="3" id="KW-0808">Transferase</keyword>
<feature type="domain" description="Glycosyltransferase 2-like" evidence="1">
    <location>
        <begin position="225"/>
        <end position="365"/>
    </location>
</feature>